<dbReference type="RefSeq" id="WP_209660601.1">
    <property type="nucleotide sequence ID" value="NZ_JAGGLI010000012.1"/>
</dbReference>
<comment type="caution">
    <text evidence="3">The sequence shown here is derived from an EMBL/GenBank/DDBJ whole genome shotgun (WGS) entry which is preliminary data.</text>
</comment>
<dbReference type="InterPro" id="IPR045761">
    <property type="entry name" value="ODP_dom"/>
</dbReference>
<dbReference type="PROSITE" id="PS00201">
    <property type="entry name" value="FLAVODOXIN"/>
    <property type="match status" value="1"/>
</dbReference>
<protein>
    <submittedName>
        <fullName evidence="3">Flavorubredoxin</fullName>
    </submittedName>
</protein>
<dbReference type="Pfam" id="PF19583">
    <property type="entry name" value="ODP"/>
    <property type="match status" value="1"/>
</dbReference>
<dbReference type="Pfam" id="PF00258">
    <property type="entry name" value="Flavodoxin_1"/>
    <property type="match status" value="1"/>
</dbReference>
<dbReference type="InterPro" id="IPR029039">
    <property type="entry name" value="Flavoprotein-like_sf"/>
</dbReference>
<dbReference type="PIRSF" id="PIRSF005243">
    <property type="entry name" value="ROO"/>
    <property type="match status" value="1"/>
</dbReference>
<dbReference type="InterPro" id="IPR036866">
    <property type="entry name" value="RibonucZ/Hydroxyglut_hydro"/>
</dbReference>
<keyword evidence="4" id="KW-1185">Reference proteome</keyword>
<comment type="similarity">
    <text evidence="1">In the N-terminal section; belongs to the zinc metallo-hydrolase group 3 family.</text>
</comment>
<dbReference type="SUPFAM" id="SSF52218">
    <property type="entry name" value="Flavoproteins"/>
    <property type="match status" value="1"/>
</dbReference>
<dbReference type="PROSITE" id="PS50902">
    <property type="entry name" value="FLAVODOXIN_LIKE"/>
    <property type="match status" value="1"/>
</dbReference>
<dbReference type="Gene3D" id="3.60.15.10">
    <property type="entry name" value="Ribonuclease Z/Hydroxyacylglutathione hydrolase-like"/>
    <property type="match status" value="1"/>
</dbReference>
<evidence type="ECO:0000313" key="3">
    <source>
        <dbReference type="EMBL" id="MBP2027543.1"/>
    </source>
</evidence>
<reference evidence="3 4" key="1">
    <citation type="submission" date="2021-03" db="EMBL/GenBank/DDBJ databases">
        <title>Genomic Encyclopedia of Type Strains, Phase IV (KMG-IV): sequencing the most valuable type-strain genomes for metagenomic binning, comparative biology and taxonomic classification.</title>
        <authorList>
            <person name="Goeker M."/>
        </authorList>
    </citation>
    <scope>NUCLEOTIDE SEQUENCE [LARGE SCALE GENOMIC DNA]</scope>
    <source>
        <strain evidence="3 4">DSM 27512</strain>
    </source>
</reference>
<evidence type="ECO:0000256" key="1">
    <source>
        <dbReference type="ARBA" id="ARBA00007121"/>
    </source>
</evidence>
<dbReference type="InterPro" id="IPR001226">
    <property type="entry name" value="Flavodoxin_CS"/>
</dbReference>
<feature type="domain" description="Flavodoxin-like" evidence="2">
    <location>
        <begin position="253"/>
        <end position="392"/>
    </location>
</feature>
<dbReference type="InterPro" id="IPR008254">
    <property type="entry name" value="Flavodoxin/NO_synth"/>
</dbReference>
<dbReference type="PANTHER" id="PTHR43717:SF1">
    <property type="entry name" value="ANAEROBIC NITRIC OXIDE REDUCTASE FLAVORUBREDOXIN"/>
    <property type="match status" value="1"/>
</dbReference>
<accession>A0ABS4KIC8</accession>
<dbReference type="SUPFAM" id="SSF56281">
    <property type="entry name" value="Metallo-hydrolase/oxidoreductase"/>
    <property type="match status" value="1"/>
</dbReference>
<gene>
    <name evidence="3" type="ORF">J2Z35_001340</name>
</gene>
<evidence type="ECO:0000313" key="4">
    <source>
        <dbReference type="Proteomes" id="UP001314903"/>
    </source>
</evidence>
<dbReference type="Proteomes" id="UP001314903">
    <property type="component" value="Unassembled WGS sequence"/>
</dbReference>
<organism evidence="3 4">
    <name type="scientific">Acetoanaerobium pronyense</name>
    <dbReference type="NCBI Taxonomy" id="1482736"/>
    <lineage>
        <taxon>Bacteria</taxon>
        <taxon>Bacillati</taxon>
        <taxon>Bacillota</taxon>
        <taxon>Clostridia</taxon>
        <taxon>Peptostreptococcales</taxon>
        <taxon>Filifactoraceae</taxon>
        <taxon>Acetoanaerobium</taxon>
    </lineage>
</organism>
<dbReference type="InterPro" id="IPR001279">
    <property type="entry name" value="Metallo-B-lactamas"/>
</dbReference>
<dbReference type="PANTHER" id="PTHR43717">
    <property type="entry name" value="ANAEROBIC NITRIC OXIDE REDUCTASE FLAVORUBREDOXIN"/>
    <property type="match status" value="1"/>
</dbReference>
<evidence type="ECO:0000259" key="2">
    <source>
        <dbReference type="PROSITE" id="PS50902"/>
    </source>
</evidence>
<dbReference type="CDD" id="cd07709">
    <property type="entry name" value="flavodiiron_proteins_MBL-fold"/>
    <property type="match status" value="1"/>
</dbReference>
<dbReference type="Gene3D" id="3.40.50.360">
    <property type="match status" value="1"/>
</dbReference>
<dbReference type="EMBL" id="JAGGLI010000012">
    <property type="protein sequence ID" value="MBP2027543.1"/>
    <property type="molecule type" value="Genomic_DNA"/>
</dbReference>
<name>A0ABS4KIC8_9FIRM</name>
<dbReference type="SMART" id="SM00849">
    <property type="entry name" value="Lactamase_B"/>
    <property type="match status" value="1"/>
</dbReference>
<sequence>MNTLSVKITDNLHYIGVNDRETHLFENMWPLDNGISYNSYLIDGEKTALLDTVKITKVDNLLSKLTGILGDRKLDYLVIHHMEPDHSGSIKSVVDMYPEVTLVGNKKTQDFLEAFYGITGNFLEVKEGDSLDLGDRKLTFYMTPMVHWPESMVSFDDKDKILFSQDAFGGFGALDGPIFDDEINWDFYESETRRYYSNIVGKHSKQVQMAIKKLEKLEISMICPVHGPVWRSKPEKIIELYDKWSKYDTDEGVVIVYGTMYGNTSIMAETIARVLAEEGIKNIKMYDVSKTHVSHIINEVWKYKGLILGSCTYNNGLFPPMKHLVNVIQMNNMRNHILGVFGSYSWSGGAVKSLRGFAETCEYDFIENVVEAKCSPTVEDLDKCAEIAKEMAKRLKA</sequence>
<proteinExistence type="inferred from homology"/>
<dbReference type="InterPro" id="IPR016440">
    <property type="entry name" value="Rubredoxin-O_OxRdtase"/>
</dbReference>